<dbReference type="PANTHER" id="PTHR48081:SF8">
    <property type="entry name" value="ALPHA_BETA HYDROLASE FOLD-3 DOMAIN-CONTAINING PROTEIN-RELATED"/>
    <property type="match status" value="1"/>
</dbReference>
<dbReference type="InterPro" id="IPR050300">
    <property type="entry name" value="GDXG_lipolytic_enzyme"/>
</dbReference>
<dbReference type="STRING" id="966.BTA35_0202020"/>
<gene>
    <name evidence="5" type="ORF">BTA35_0202020</name>
</gene>
<proteinExistence type="inferred from homology"/>
<dbReference type="Proteomes" id="UP000190064">
    <property type="component" value="Unassembled WGS sequence"/>
</dbReference>
<feature type="active site" evidence="3">
    <location>
        <position position="118"/>
    </location>
</feature>
<dbReference type="Pfam" id="PF07859">
    <property type="entry name" value="Abhydrolase_3"/>
    <property type="match status" value="1"/>
</dbReference>
<name>A0A1T1HGF2_OCELI</name>
<evidence type="ECO:0000313" key="5">
    <source>
        <dbReference type="EMBL" id="OOV88918.1"/>
    </source>
</evidence>
<protein>
    <recommendedName>
        <fullName evidence="4">Alpha/beta hydrolase fold-3 domain-containing protein</fullName>
    </recommendedName>
</protein>
<dbReference type="SUPFAM" id="SSF53474">
    <property type="entry name" value="alpha/beta-Hydrolases"/>
    <property type="match status" value="1"/>
</dbReference>
<dbReference type="InterPro" id="IPR002168">
    <property type="entry name" value="Lipase_GDXG_HIS_AS"/>
</dbReference>
<feature type="domain" description="Alpha/beta hydrolase fold-3" evidence="4">
    <location>
        <begin position="44"/>
        <end position="245"/>
    </location>
</feature>
<dbReference type="EMBL" id="MTSD02000001">
    <property type="protein sequence ID" value="OOV88918.1"/>
    <property type="molecule type" value="Genomic_DNA"/>
</dbReference>
<dbReference type="PROSITE" id="PS01173">
    <property type="entry name" value="LIPASE_GDXG_HIS"/>
    <property type="match status" value="1"/>
</dbReference>
<comment type="similarity">
    <text evidence="1">Belongs to the 'GDXG' lipolytic enzyme family.</text>
</comment>
<dbReference type="InterPro" id="IPR029058">
    <property type="entry name" value="AB_hydrolase_fold"/>
</dbReference>
<reference evidence="5" key="1">
    <citation type="submission" date="2017-02" db="EMBL/GenBank/DDBJ databases">
        <title>Draft Genome Sequence of the Salt Water Bacterium Oceanospirillum linum ATCC 11336.</title>
        <authorList>
            <person name="Trachtenberg A.M."/>
            <person name="Carney J.G."/>
            <person name="Linnane J.D."/>
            <person name="Rheaume B.A."/>
            <person name="Pitts N.L."/>
            <person name="Mykles D.L."/>
            <person name="Maclea K.S."/>
        </authorList>
    </citation>
    <scope>NUCLEOTIDE SEQUENCE [LARGE SCALE GENOMIC DNA]</scope>
    <source>
        <strain evidence="5">ATCC 11336</strain>
    </source>
</reference>
<evidence type="ECO:0000256" key="1">
    <source>
        <dbReference type="ARBA" id="ARBA00010515"/>
    </source>
</evidence>
<evidence type="ECO:0000313" key="6">
    <source>
        <dbReference type="Proteomes" id="UP000190064"/>
    </source>
</evidence>
<dbReference type="InterPro" id="IPR033140">
    <property type="entry name" value="Lipase_GDXG_put_SER_AS"/>
</dbReference>
<dbReference type="PANTHER" id="PTHR48081">
    <property type="entry name" value="AB HYDROLASE SUPERFAMILY PROTEIN C4A8.06C"/>
    <property type="match status" value="1"/>
</dbReference>
<dbReference type="InterPro" id="IPR013094">
    <property type="entry name" value="AB_hydrolase_3"/>
</dbReference>
<evidence type="ECO:0000256" key="2">
    <source>
        <dbReference type="ARBA" id="ARBA00022801"/>
    </source>
</evidence>
<dbReference type="Gene3D" id="3.40.50.1820">
    <property type="entry name" value="alpha/beta hydrolase"/>
    <property type="match status" value="1"/>
</dbReference>
<dbReference type="PROSITE" id="PS01174">
    <property type="entry name" value="LIPASE_GDXG_SER"/>
    <property type="match status" value="1"/>
</dbReference>
<evidence type="ECO:0000259" key="4">
    <source>
        <dbReference type="Pfam" id="PF07859"/>
    </source>
</evidence>
<dbReference type="AlphaFoldDB" id="A0A1T1HGF2"/>
<accession>A0A1T1HGF2</accession>
<sequence>MRDQLESAMLKPCRPHGLIISEQDTNGVKSELVYWDHDTPRRYVVYLHGGGYVLGSIDTHRELAAQIAHRAHARVLIVEYRLAPEGPYPAGLDDAEAAYQWLLDVGVTPSQIAFAGDSAGGGLALALMQRLKSAGRPLPAAAAFLSPWVDLTCSTPSLDTNTATDMVLNKAQMQSFAHVYAGDHSVSDAGVSPLFGDLSSLPPCLIQVSRQELLLDDGVRLAERLEASGTPVQISKWSQMPHVWQLLHRYLPQADEALRELGEFLKMKVKGEPS</sequence>
<comment type="caution">
    <text evidence="5">The sequence shown here is derived from an EMBL/GenBank/DDBJ whole genome shotgun (WGS) entry which is preliminary data.</text>
</comment>
<keyword evidence="6" id="KW-1185">Reference proteome</keyword>
<dbReference type="GO" id="GO:0016787">
    <property type="term" value="F:hydrolase activity"/>
    <property type="evidence" value="ECO:0007669"/>
    <property type="project" value="UniProtKB-KW"/>
</dbReference>
<keyword evidence="2" id="KW-0378">Hydrolase</keyword>
<organism evidence="5 6">
    <name type="scientific">Oceanospirillum linum</name>
    <dbReference type="NCBI Taxonomy" id="966"/>
    <lineage>
        <taxon>Bacteria</taxon>
        <taxon>Pseudomonadati</taxon>
        <taxon>Pseudomonadota</taxon>
        <taxon>Gammaproteobacteria</taxon>
        <taxon>Oceanospirillales</taxon>
        <taxon>Oceanospirillaceae</taxon>
        <taxon>Oceanospirillum</taxon>
    </lineage>
</organism>
<evidence type="ECO:0000256" key="3">
    <source>
        <dbReference type="PROSITE-ProRule" id="PRU10038"/>
    </source>
</evidence>